<keyword evidence="1" id="KW-1133">Transmembrane helix</keyword>
<keyword evidence="3" id="KW-1185">Reference proteome</keyword>
<evidence type="ECO:0000313" key="3">
    <source>
        <dbReference type="Proteomes" id="UP000325141"/>
    </source>
</evidence>
<evidence type="ECO:0000313" key="2">
    <source>
        <dbReference type="EMBL" id="KAA5531795.1"/>
    </source>
</evidence>
<dbReference type="AlphaFoldDB" id="A0A5M6CEC2"/>
<keyword evidence="1" id="KW-0812">Transmembrane</keyword>
<name>A0A5M6CEC2_9FLAO</name>
<proteinExistence type="predicted"/>
<gene>
    <name evidence="2" type="ORF">F0460_14980</name>
</gene>
<accession>A0A5M6CEC2</accession>
<comment type="caution">
    <text evidence="2">The sequence shown here is derived from an EMBL/GenBank/DDBJ whole genome shotgun (WGS) entry which is preliminary data.</text>
</comment>
<sequence length="167" mass="20030">MDKLGNLYVFLLLLFNIVLATFIIRFIYKKHLKGFKPKNSEILYSTPQTSDNQLKKISTRPFLFGFEKKFISDDELFFDEKHFYAINKEQKKATFKLADITEISKTSLQINNRRLWQVKIKQDNGKEIVFKFAHNYTLWNKNFLDFYEKIKSINPTVVKTKWNLWSI</sequence>
<feature type="transmembrane region" description="Helical" evidence="1">
    <location>
        <begin position="6"/>
        <end position="28"/>
    </location>
</feature>
<dbReference type="EMBL" id="VWSG01000016">
    <property type="protein sequence ID" value="KAA5531795.1"/>
    <property type="molecule type" value="Genomic_DNA"/>
</dbReference>
<reference evidence="2 3" key="1">
    <citation type="submission" date="2019-09" db="EMBL/GenBank/DDBJ databases">
        <title>Genome sequence and assembly of Flavobacterium sp.</title>
        <authorList>
            <person name="Chhetri G."/>
        </authorList>
    </citation>
    <scope>NUCLEOTIDE SEQUENCE [LARGE SCALE GENOMIC DNA]</scope>
    <source>
        <strain evidence="2 3">SNL9</strain>
    </source>
</reference>
<dbReference type="Proteomes" id="UP000325141">
    <property type="component" value="Unassembled WGS sequence"/>
</dbReference>
<organism evidence="2 3">
    <name type="scientific">Paenimyroides baculatum</name>
    <dbReference type="NCBI Taxonomy" id="2608000"/>
    <lineage>
        <taxon>Bacteria</taxon>
        <taxon>Pseudomonadati</taxon>
        <taxon>Bacteroidota</taxon>
        <taxon>Flavobacteriia</taxon>
        <taxon>Flavobacteriales</taxon>
        <taxon>Flavobacteriaceae</taxon>
        <taxon>Paenimyroides</taxon>
    </lineage>
</organism>
<evidence type="ECO:0000256" key="1">
    <source>
        <dbReference type="SAM" id="Phobius"/>
    </source>
</evidence>
<keyword evidence="1" id="KW-0472">Membrane</keyword>
<protein>
    <submittedName>
        <fullName evidence="2">Uncharacterized protein</fullName>
    </submittedName>
</protein>